<dbReference type="Gene3D" id="3.40.50.300">
    <property type="entry name" value="P-loop containing nucleotide triphosphate hydrolases"/>
    <property type="match status" value="1"/>
</dbReference>
<sequence length="672" mass="78737">MKTNTDNSNIETILKEVENVSFVGRDRELSLFKQWLLDATAKRKILNLHGTGGTGKTYLLNAFERIATQENYIFLQVDCRDFIQTPLTLAENLLTQLYSKYNYTQNNNTYTLQECFHVFNELAQPIVIAIDSYEQMQGLERWFRNAFLRQLPVNARIIICGRHPLKGEWQESPAWRTIVKKMKLTDFNYSITKQYLKHYEIVNEAFIQRIWVITKGHPLALSLAVLTNENTNLDQEIFDTNSGSTPILLQLTRLWLLEAYDEELQTLTEAAAVLRHFEQSSLEFVLQKKIPINLFNQLISLSFVTRRKNGWYVHDLIRDTIKVDLKSRNHDKYIMLRERSAAFYHSKVNRTHAEFDIAEFFYHLGDEFIQSTFFQDTIDDSLYLEQVGEHNINEIKNYFIRRKELLAEDNADFFNRETNNTYKHYVSLHHNRMESKLLDENYITKMGYEGARLLKNKNDDTLGLSVIVPINKRTITQLENEPVSSCYFRQLDSEEYQAYAEVETNSGWFIRMLDCLDPKDTSSRSYLLYNLFPLLLSGGRIITSTPLSFFQELLKNFGFVEVPGAVHYDFGQDHPSPTYLLDVRGNRLSAYLDNFSKTLNSQDRINMIMRTYSFTEREKEVVRLILDECSNSQIAEQLFVAEITVKKHVGRILKKVDVKNRTQLIKRLIELI</sequence>
<dbReference type="Gene3D" id="1.10.10.10">
    <property type="entry name" value="Winged helix-like DNA-binding domain superfamily/Winged helix DNA-binding domain"/>
    <property type="match status" value="1"/>
</dbReference>
<evidence type="ECO:0000259" key="4">
    <source>
        <dbReference type="PROSITE" id="PS50043"/>
    </source>
</evidence>
<protein>
    <submittedName>
        <fullName evidence="5">LuxR C-terminal-related transcriptional regulator</fullName>
    </submittedName>
</protein>
<dbReference type="PROSITE" id="PS50043">
    <property type="entry name" value="HTH_LUXR_2"/>
    <property type="match status" value="1"/>
</dbReference>
<keyword evidence="2" id="KW-0238">DNA-binding</keyword>
<dbReference type="InterPro" id="IPR027417">
    <property type="entry name" value="P-loop_NTPase"/>
</dbReference>
<dbReference type="InterPro" id="IPR000792">
    <property type="entry name" value="Tscrpt_reg_LuxR_C"/>
</dbReference>
<dbReference type="Proteomes" id="UP001235343">
    <property type="component" value="Unassembled WGS sequence"/>
</dbReference>
<comment type="caution">
    <text evidence="5">The sequence shown here is derived from an EMBL/GenBank/DDBJ whole genome shotgun (WGS) entry which is preliminary data.</text>
</comment>
<accession>A0ABT7L0Z3</accession>
<dbReference type="SUPFAM" id="SSF46894">
    <property type="entry name" value="C-terminal effector domain of the bipartite response regulators"/>
    <property type="match status" value="1"/>
</dbReference>
<dbReference type="SUPFAM" id="SSF52540">
    <property type="entry name" value="P-loop containing nucleoside triphosphate hydrolases"/>
    <property type="match status" value="1"/>
</dbReference>
<gene>
    <name evidence="5" type="ORF">QQS35_03460</name>
</gene>
<evidence type="ECO:0000256" key="3">
    <source>
        <dbReference type="ARBA" id="ARBA00023163"/>
    </source>
</evidence>
<feature type="domain" description="HTH luxR-type" evidence="4">
    <location>
        <begin position="607"/>
        <end position="672"/>
    </location>
</feature>
<dbReference type="InterPro" id="IPR041664">
    <property type="entry name" value="AAA_16"/>
</dbReference>
<keyword evidence="1" id="KW-0805">Transcription regulation</keyword>
<evidence type="ECO:0000313" key="5">
    <source>
        <dbReference type="EMBL" id="MDL4839517.1"/>
    </source>
</evidence>
<dbReference type="PRINTS" id="PR00038">
    <property type="entry name" value="HTHLUXR"/>
</dbReference>
<organism evidence="5 6">
    <name type="scientific">Aquibacillus rhizosphaerae</name>
    <dbReference type="NCBI Taxonomy" id="3051431"/>
    <lineage>
        <taxon>Bacteria</taxon>
        <taxon>Bacillati</taxon>
        <taxon>Bacillota</taxon>
        <taxon>Bacilli</taxon>
        <taxon>Bacillales</taxon>
        <taxon>Bacillaceae</taxon>
        <taxon>Aquibacillus</taxon>
    </lineage>
</organism>
<dbReference type="Pfam" id="PF13191">
    <property type="entry name" value="AAA_16"/>
    <property type="match status" value="1"/>
</dbReference>
<dbReference type="InterPro" id="IPR036388">
    <property type="entry name" value="WH-like_DNA-bd_sf"/>
</dbReference>
<keyword evidence="3" id="KW-0804">Transcription</keyword>
<dbReference type="CDD" id="cd06170">
    <property type="entry name" value="LuxR_C_like"/>
    <property type="match status" value="1"/>
</dbReference>
<proteinExistence type="predicted"/>
<name>A0ABT7L0Z3_9BACI</name>
<dbReference type="InterPro" id="IPR016032">
    <property type="entry name" value="Sig_transdc_resp-reg_C-effctor"/>
</dbReference>
<evidence type="ECO:0000313" key="6">
    <source>
        <dbReference type="Proteomes" id="UP001235343"/>
    </source>
</evidence>
<dbReference type="PANTHER" id="PTHR44688">
    <property type="entry name" value="DNA-BINDING TRANSCRIPTIONAL ACTIVATOR DEVR_DOSR"/>
    <property type="match status" value="1"/>
</dbReference>
<evidence type="ECO:0000256" key="2">
    <source>
        <dbReference type="ARBA" id="ARBA00023125"/>
    </source>
</evidence>
<dbReference type="PANTHER" id="PTHR44688:SF16">
    <property type="entry name" value="DNA-BINDING TRANSCRIPTIONAL ACTIVATOR DEVR_DOSR"/>
    <property type="match status" value="1"/>
</dbReference>
<evidence type="ECO:0000256" key="1">
    <source>
        <dbReference type="ARBA" id="ARBA00023015"/>
    </source>
</evidence>
<dbReference type="RefSeq" id="WP_285930410.1">
    <property type="nucleotide sequence ID" value="NZ_JASTZU010000017.1"/>
</dbReference>
<dbReference type="Pfam" id="PF00196">
    <property type="entry name" value="GerE"/>
    <property type="match status" value="1"/>
</dbReference>
<dbReference type="EMBL" id="JASTZU010000017">
    <property type="protein sequence ID" value="MDL4839517.1"/>
    <property type="molecule type" value="Genomic_DNA"/>
</dbReference>
<keyword evidence="6" id="KW-1185">Reference proteome</keyword>
<dbReference type="SMART" id="SM00421">
    <property type="entry name" value="HTH_LUXR"/>
    <property type="match status" value="1"/>
</dbReference>
<reference evidence="5 6" key="1">
    <citation type="submission" date="2023-06" db="EMBL/GenBank/DDBJ databases">
        <title>Aquibacillus rhizosphaerae LR5S19.</title>
        <authorList>
            <person name="Sun J.-Q."/>
        </authorList>
    </citation>
    <scope>NUCLEOTIDE SEQUENCE [LARGE SCALE GENOMIC DNA]</scope>
    <source>
        <strain evidence="5 6">LR5S19</strain>
    </source>
</reference>